<accession>A0A914XAY3</accession>
<sequence>MTGRHAYPSEHLFILCCGWLVLGSSCRHLIVASVDIMNAAGRPLMSVARPICGGPPVDDSSEGRGWSLMVPAFGCRANLSDKWRQGARRDT</sequence>
<dbReference type="Proteomes" id="UP000887566">
    <property type="component" value="Unplaced"/>
</dbReference>
<evidence type="ECO:0000313" key="3">
    <source>
        <dbReference type="WBParaSite" id="PSAMB.scaffold6804size8763.g29117.t1"/>
    </source>
</evidence>
<feature type="signal peptide" evidence="1">
    <location>
        <begin position="1"/>
        <end position="26"/>
    </location>
</feature>
<reference evidence="3" key="1">
    <citation type="submission" date="2022-11" db="UniProtKB">
        <authorList>
            <consortium name="WormBaseParasite"/>
        </authorList>
    </citation>
    <scope>IDENTIFICATION</scope>
</reference>
<keyword evidence="1" id="KW-0732">Signal</keyword>
<feature type="chain" id="PRO_5037272628" evidence="1">
    <location>
        <begin position="27"/>
        <end position="91"/>
    </location>
</feature>
<dbReference type="AlphaFoldDB" id="A0A914XAY3"/>
<protein>
    <submittedName>
        <fullName evidence="3">Uncharacterized protein</fullName>
    </submittedName>
</protein>
<dbReference type="PROSITE" id="PS51257">
    <property type="entry name" value="PROKAR_LIPOPROTEIN"/>
    <property type="match status" value="1"/>
</dbReference>
<proteinExistence type="predicted"/>
<dbReference type="WBParaSite" id="PSAMB.scaffold6804size8763.g29117.t1">
    <property type="protein sequence ID" value="PSAMB.scaffold6804size8763.g29117.t1"/>
    <property type="gene ID" value="PSAMB.scaffold6804size8763.g29117"/>
</dbReference>
<evidence type="ECO:0000256" key="1">
    <source>
        <dbReference type="SAM" id="SignalP"/>
    </source>
</evidence>
<organism evidence="2 3">
    <name type="scientific">Plectus sambesii</name>
    <dbReference type="NCBI Taxonomy" id="2011161"/>
    <lineage>
        <taxon>Eukaryota</taxon>
        <taxon>Metazoa</taxon>
        <taxon>Ecdysozoa</taxon>
        <taxon>Nematoda</taxon>
        <taxon>Chromadorea</taxon>
        <taxon>Plectida</taxon>
        <taxon>Plectina</taxon>
        <taxon>Plectoidea</taxon>
        <taxon>Plectidae</taxon>
        <taxon>Plectus</taxon>
    </lineage>
</organism>
<name>A0A914XAY3_9BILA</name>
<keyword evidence="2" id="KW-1185">Reference proteome</keyword>
<evidence type="ECO:0000313" key="2">
    <source>
        <dbReference type="Proteomes" id="UP000887566"/>
    </source>
</evidence>